<organism evidence="1 2">
    <name type="scientific">Portunus trituberculatus</name>
    <name type="common">Swimming crab</name>
    <name type="synonym">Neptunus trituberculatus</name>
    <dbReference type="NCBI Taxonomy" id="210409"/>
    <lineage>
        <taxon>Eukaryota</taxon>
        <taxon>Metazoa</taxon>
        <taxon>Ecdysozoa</taxon>
        <taxon>Arthropoda</taxon>
        <taxon>Crustacea</taxon>
        <taxon>Multicrustacea</taxon>
        <taxon>Malacostraca</taxon>
        <taxon>Eumalacostraca</taxon>
        <taxon>Eucarida</taxon>
        <taxon>Decapoda</taxon>
        <taxon>Pleocyemata</taxon>
        <taxon>Brachyura</taxon>
        <taxon>Eubrachyura</taxon>
        <taxon>Portunoidea</taxon>
        <taxon>Portunidae</taxon>
        <taxon>Portuninae</taxon>
        <taxon>Portunus</taxon>
    </lineage>
</organism>
<evidence type="ECO:0000313" key="1">
    <source>
        <dbReference type="EMBL" id="MPC25828.1"/>
    </source>
</evidence>
<proteinExistence type="predicted"/>
<dbReference type="AlphaFoldDB" id="A0A5B7DWN0"/>
<gene>
    <name evidence="1" type="ORF">E2C01_018951</name>
</gene>
<dbReference type="Proteomes" id="UP000324222">
    <property type="component" value="Unassembled WGS sequence"/>
</dbReference>
<accession>A0A5B7DWN0</accession>
<reference evidence="1 2" key="1">
    <citation type="submission" date="2019-05" db="EMBL/GenBank/DDBJ databases">
        <title>Another draft genome of Portunus trituberculatus and its Hox gene families provides insights of decapod evolution.</title>
        <authorList>
            <person name="Jeong J.-H."/>
            <person name="Song I."/>
            <person name="Kim S."/>
            <person name="Choi T."/>
            <person name="Kim D."/>
            <person name="Ryu S."/>
            <person name="Kim W."/>
        </authorList>
    </citation>
    <scope>NUCLEOTIDE SEQUENCE [LARGE SCALE GENOMIC DNA]</scope>
    <source>
        <tissue evidence="1">Muscle</tissue>
    </source>
</reference>
<comment type="caution">
    <text evidence="1">The sequence shown here is derived from an EMBL/GenBank/DDBJ whole genome shotgun (WGS) entry which is preliminary data.</text>
</comment>
<name>A0A5B7DWN0_PORTR</name>
<sequence length="94" mass="10770">MLPERSPCGTCLQYESGVFLKPVVSLSLSPLPACLAPPQLCSARRRRDDRDCLHSWERPLEAAWIHIWTVWMMAESYYAVKSGRQTVMGNYIQI</sequence>
<evidence type="ECO:0000313" key="2">
    <source>
        <dbReference type="Proteomes" id="UP000324222"/>
    </source>
</evidence>
<dbReference type="EMBL" id="VSRR010001515">
    <property type="protein sequence ID" value="MPC25828.1"/>
    <property type="molecule type" value="Genomic_DNA"/>
</dbReference>
<protein>
    <submittedName>
        <fullName evidence="1">Uncharacterized protein</fullName>
    </submittedName>
</protein>
<keyword evidence="2" id="KW-1185">Reference proteome</keyword>